<evidence type="ECO:0000256" key="2">
    <source>
        <dbReference type="ARBA" id="ARBA00007230"/>
    </source>
</evidence>
<evidence type="ECO:0000256" key="1">
    <source>
        <dbReference type="ARBA" id="ARBA00004141"/>
    </source>
</evidence>
<dbReference type="AlphaFoldDB" id="A0A8W8KS74"/>
<dbReference type="Pfam" id="PF05653">
    <property type="entry name" value="Mg_trans_NIPA"/>
    <property type="match status" value="1"/>
</dbReference>
<dbReference type="GO" id="GO:0015095">
    <property type="term" value="F:magnesium ion transmembrane transporter activity"/>
    <property type="evidence" value="ECO:0007669"/>
    <property type="project" value="InterPro"/>
</dbReference>
<evidence type="ECO:0000313" key="8">
    <source>
        <dbReference type="Proteomes" id="UP000005408"/>
    </source>
</evidence>
<protein>
    <recommendedName>
        <fullName evidence="9">Magnesium transporter NIPA2</fullName>
    </recommendedName>
</protein>
<dbReference type="InterPro" id="IPR008521">
    <property type="entry name" value="Mg_trans_NIPA"/>
</dbReference>
<evidence type="ECO:0000313" key="7">
    <source>
        <dbReference type="EnsemblMetazoa" id="G24823.3:cds"/>
    </source>
</evidence>
<evidence type="ECO:0000256" key="4">
    <source>
        <dbReference type="ARBA" id="ARBA00022989"/>
    </source>
</evidence>
<keyword evidence="5 6" id="KW-0472">Membrane</keyword>
<feature type="transmembrane region" description="Helical" evidence="6">
    <location>
        <begin position="153"/>
        <end position="170"/>
    </location>
</feature>
<reference evidence="7" key="1">
    <citation type="submission" date="2022-08" db="UniProtKB">
        <authorList>
            <consortium name="EnsemblMetazoa"/>
        </authorList>
    </citation>
    <scope>IDENTIFICATION</scope>
    <source>
        <strain evidence="7">05x7-T-G4-1.051#20</strain>
    </source>
</reference>
<feature type="transmembrane region" description="Helical" evidence="6">
    <location>
        <begin position="317"/>
        <end position="337"/>
    </location>
</feature>
<keyword evidence="4 6" id="KW-1133">Transmembrane helix</keyword>
<feature type="transmembrane region" description="Helical" evidence="6">
    <location>
        <begin position="252"/>
        <end position="271"/>
    </location>
</feature>
<comment type="subcellular location">
    <subcellularLocation>
        <location evidence="1">Membrane</location>
        <topology evidence="1">Multi-pass membrane protein</topology>
    </subcellularLocation>
</comment>
<organism evidence="7 8">
    <name type="scientific">Magallana gigas</name>
    <name type="common">Pacific oyster</name>
    <name type="synonym">Crassostrea gigas</name>
    <dbReference type="NCBI Taxonomy" id="29159"/>
    <lineage>
        <taxon>Eukaryota</taxon>
        <taxon>Metazoa</taxon>
        <taxon>Spiralia</taxon>
        <taxon>Lophotrochozoa</taxon>
        <taxon>Mollusca</taxon>
        <taxon>Bivalvia</taxon>
        <taxon>Autobranchia</taxon>
        <taxon>Pteriomorphia</taxon>
        <taxon>Ostreida</taxon>
        <taxon>Ostreoidea</taxon>
        <taxon>Ostreidae</taxon>
        <taxon>Magallana</taxon>
    </lineage>
</organism>
<dbReference type="SUPFAM" id="SSF103481">
    <property type="entry name" value="Multidrug resistance efflux transporter EmrE"/>
    <property type="match status" value="1"/>
</dbReference>
<dbReference type="Proteomes" id="UP000005408">
    <property type="component" value="Unassembled WGS sequence"/>
</dbReference>
<feature type="transmembrane region" description="Helical" evidence="6">
    <location>
        <begin position="280"/>
        <end position="305"/>
    </location>
</feature>
<keyword evidence="8" id="KW-1185">Reference proteome</keyword>
<proteinExistence type="inferred from homology"/>
<name>A0A8W8KS74_MAGGI</name>
<feature type="transmembrane region" description="Helical" evidence="6">
    <location>
        <begin position="381"/>
        <end position="401"/>
    </location>
</feature>
<dbReference type="PANTHER" id="PTHR12570">
    <property type="match status" value="1"/>
</dbReference>
<evidence type="ECO:0000256" key="6">
    <source>
        <dbReference type="SAM" id="Phobius"/>
    </source>
</evidence>
<sequence length="444" mass="49105">MSETTIISSLGNIQHVMIGCMCKTSNVESLSQRKALMEDEIEYCVTFLLQISATLTEEFGGGLTSINKQPFSDESIRMPVTEKITVLSPANFTDQLNYSVPQPSAEEEARNFYVGLLLAIVSTIFIGSSFIFKKKGLLKLAENQGTRAGAGGYGYLKEWMWWAGMILMIVGEFANFAAYAFASATLVAPLGALSVILSEVLSSRFLNERLNLLGKVGSAMCVLGSTVVVLHSPKEQEVESIEDLLEKVRDPVFIVMAALLLSVAMFTIIFLSPRYGQKTVIVYIIICSTLGAFTVLGCKGVGVAIKETYRGRNEFTHWLTWVLLGVVVVCILFQLNYLNRALDTYNTAVVTPIYYVFFTSIVIFMSVILYKEWKNMTGVQIATEICGFLTIVGGIFLLQAFKNMNISLTNLPHAKKEPQPQKEKEPEEEAVLQILTDDQQISSS</sequence>
<accession>A0A8W8KS74</accession>
<evidence type="ECO:0000256" key="5">
    <source>
        <dbReference type="ARBA" id="ARBA00023136"/>
    </source>
</evidence>
<comment type="similarity">
    <text evidence="2">Belongs to the NIPA family.</text>
</comment>
<dbReference type="PANTHER" id="PTHR12570:SF92">
    <property type="entry name" value="SPICHTHYIN, ISOFORM B"/>
    <property type="match status" value="1"/>
</dbReference>
<dbReference type="EnsemblMetazoa" id="G24823.3">
    <property type="protein sequence ID" value="G24823.3:cds"/>
    <property type="gene ID" value="G24823"/>
</dbReference>
<evidence type="ECO:0000256" key="3">
    <source>
        <dbReference type="ARBA" id="ARBA00022692"/>
    </source>
</evidence>
<keyword evidence="3 6" id="KW-0812">Transmembrane</keyword>
<dbReference type="GO" id="GO:0016020">
    <property type="term" value="C:membrane"/>
    <property type="evidence" value="ECO:0007669"/>
    <property type="project" value="UniProtKB-SubCell"/>
</dbReference>
<feature type="transmembrane region" description="Helical" evidence="6">
    <location>
        <begin position="349"/>
        <end position="369"/>
    </location>
</feature>
<dbReference type="InterPro" id="IPR037185">
    <property type="entry name" value="EmrE-like"/>
</dbReference>
<feature type="transmembrane region" description="Helical" evidence="6">
    <location>
        <begin position="112"/>
        <end position="132"/>
    </location>
</feature>
<evidence type="ECO:0008006" key="9">
    <source>
        <dbReference type="Google" id="ProtNLM"/>
    </source>
</evidence>